<dbReference type="PROSITE" id="PS51106">
    <property type="entry name" value="PTS_EIIC_TYPE_4"/>
    <property type="match status" value="1"/>
</dbReference>
<evidence type="ECO:0000313" key="11">
    <source>
        <dbReference type="Proteomes" id="UP000247612"/>
    </source>
</evidence>
<evidence type="ECO:0000256" key="9">
    <source>
        <dbReference type="SAM" id="Phobius"/>
    </source>
</evidence>
<dbReference type="Pfam" id="PF03609">
    <property type="entry name" value="EII-Sor"/>
    <property type="match status" value="1"/>
</dbReference>
<dbReference type="PANTHER" id="PTHR32502:SF8">
    <property type="entry name" value="N-ACETYLGALACTOSAMINE PERMEASE IIC COMPONENT 1"/>
    <property type="match status" value="1"/>
</dbReference>
<keyword evidence="6 9" id="KW-0812">Transmembrane</keyword>
<evidence type="ECO:0000256" key="6">
    <source>
        <dbReference type="ARBA" id="ARBA00022692"/>
    </source>
</evidence>
<evidence type="ECO:0000256" key="1">
    <source>
        <dbReference type="ARBA" id="ARBA00004651"/>
    </source>
</evidence>
<keyword evidence="3" id="KW-1003">Cell membrane</keyword>
<gene>
    <name evidence="10" type="ORF">DES51_11612</name>
</gene>
<evidence type="ECO:0000313" key="10">
    <source>
        <dbReference type="EMBL" id="PXX75922.1"/>
    </source>
</evidence>
<evidence type="ECO:0000256" key="8">
    <source>
        <dbReference type="ARBA" id="ARBA00023136"/>
    </source>
</evidence>
<reference evidence="10 11" key="1">
    <citation type="submission" date="2018-05" db="EMBL/GenBank/DDBJ databases">
        <title>Genomic Encyclopedia of Type Strains, Phase IV (KMG-IV): sequencing the most valuable type-strain genomes for metagenomic binning, comparative biology and taxonomic classification.</title>
        <authorList>
            <person name="Goeker M."/>
        </authorList>
    </citation>
    <scope>NUCLEOTIDE SEQUENCE [LARGE SCALE GENOMIC DNA]</scope>
    <source>
        <strain evidence="10 11">JC118</strain>
    </source>
</reference>
<evidence type="ECO:0000256" key="2">
    <source>
        <dbReference type="ARBA" id="ARBA00022448"/>
    </source>
</evidence>
<dbReference type="Proteomes" id="UP000247612">
    <property type="component" value="Unassembled WGS sequence"/>
</dbReference>
<dbReference type="GO" id="GO:0005886">
    <property type="term" value="C:plasma membrane"/>
    <property type="evidence" value="ECO:0007669"/>
    <property type="project" value="UniProtKB-SubCell"/>
</dbReference>
<name>A0A2V2FM28_9FIRM</name>
<evidence type="ECO:0000256" key="7">
    <source>
        <dbReference type="ARBA" id="ARBA00022989"/>
    </source>
</evidence>
<organism evidence="10 11">
    <name type="scientific">Dielma fastidiosa</name>
    <dbReference type="NCBI Taxonomy" id="1034346"/>
    <lineage>
        <taxon>Bacteria</taxon>
        <taxon>Bacillati</taxon>
        <taxon>Bacillota</taxon>
        <taxon>Erysipelotrichia</taxon>
        <taxon>Erysipelotrichales</taxon>
        <taxon>Erysipelotrichaceae</taxon>
        <taxon>Dielma</taxon>
    </lineage>
</organism>
<keyword evidence="2" id="KW-0813">Transport</keyword>
<dbReference type="GeneID" id="94440892"/>
<keyword evidence="4" id="KW-0762">Sugar transport</keyword>
<evidence type="ECO:0000256" key="3">
    <source>
        <dbReference type="ARBA" id="ARBA00022475"/>
    </source>
</evidence>
<dbReference type="EMBL" id="QJKH01000016">
    <property type="protein sequence ID" value="PXX75922.1"/>
    <property type="molecule type" value="Genomic_DNA"/>
</dbReference>
<dbReference type="STRING" id="1034346.GCA_000313565_01738"/>
<comment type="subcellular location">
    <subcellularLocation>
        <location evidence="1">Cell membrane</location>
        <topology evidence="1">Multi-pass membrane protein</topology>
    </subcellularLocation>
</comment>
<keyword evidence="11" id="KW-1185">Reference proteome</keyword>
<dbReference type="RefSeq" id="WP_022938043.1">
    <property type="nucleotide sequence ID" value="NZ_BAABZA010000007.1"/>
</dbReference>
<feature type="transmembrane region" description="Helical" evidence="9">
    <location>
        <begin position="186"/>
        <end position="204"/>
    </location>
</feature>
<sequence>MGNTLIIAICMGLYYWICRLRFGYTFSSMLLQPVVIGIFVGVLSGKMVEAMQIGAALQLVYLGVTSTPGGNVPNDPALAGCIAIPIGVLSGMSPEVAITLAVPFGVIGVFVDQIRRTTNTLWVHKADQYAEEGNSRGIFTCAYILPTIVGFIIRFPIVFVIDFYGVEFAKQVLTMIPDWLLHSFEVMGGILPALGFAITLTVIGKKQLIPFFIIGFFMVKYFSLDVMAVAIFAVATASLLYLFLFRKEEIS</sequence>
<dbReference type="PANTHER" id="PTHR32502">
    <property type="entry name" value="N-ACETYLGALACTOSAMINE PERMEASE II COMPONENT-RELATED"/>
    <property type="match status" value="1"/>
</dbReference>
<accession>A0A2V2FM28</accession>
<keyword evidence="7 9" id="KW-1133">Transmembrane helix</keyword>
<dbReference type="InterPro" id="IPR050303">
    <property type="entry name" value="GatZ_KbaZ_carbometab"/>
</dbReference>
<feature type="transmembrane region" description="Helical" evidence="9">
    <location>
        <begin position="143"/>
        <end position="166"/>
    </location>
</feature>
<evidence type="ECO:0000256" key="5">
    <source>
        <dbReference type="ARBA" id="ARBA00022683"/>
    </source>
</evidence>
<keyword evidence="5" id="KW-0598">Phosphotransferase system</keyword>
<protein>
    <submittedName>
        <fullName evidence="10">D-glucosaminate-specific PTS system IIC component</fullName>
    </submittedName>
</protein>
<feature type="transmembrane region" description="Helical" evidence="9">
    <location>
        <begin position="22"/>
        <end position="43"/>
    </location>
</feature>
<comment type="caution">
    <text evidence="10">The sequence shown here is derived from an EMBL/GenBank/DDBJ whole genome shotgun (WGS) entry which is preliminary data.</text>
</comment>
<keyword evidence="8 9" id="KW-0472">Membrane</keyword>
<feature type="transmembrane region" description="Helical" evidence="9">
    <location>
        <begin position="211"/>
        <end position="244"/>
    </location>
</feature>
<dbReference type="GO" id="GO:0009401">
    <property type="term" value="P:phosphoenolpyruvate-dependent sugar phosphotransferase system"/>
    <property type="evidence" value="ECO:0007669"/>
    <property type="project" value="UniProtKB-KW"/>
</dbReference>
<dbReference type="InterPro" id="IPR004700">
    <property type="entry name" value="PTS_IIC_man"/>
</dbReference>
<dbReference type="AlphaFoldDB" id="A0A2V2FM28"/>
<proteinExistence type="predicted"/>
<evidence type="ECO:0000256" key="4">
    <source>
        <dbReference type="ARBA" id="ARBA00022597"/>
    </source>
</evidence>
<dbReference type="OrthoDB" id="1649937at2"/>